<dbReference type="PROSITE" id="PS50858">
    <property type="entry name" value="BSD"/>
    <property type="match status" value="1"/>
</dbReference>
<dbReference type="Proteomes" id="UP000593562">
    <property type="component" value="Unassembled WGS sequence"/>
</dbReference>
<evidence type="ECO:0000259" key="2">
    <source>
        <dbReference type="PROSITE" id="PS50858"/>
    </source>
</evidence>
<comment type="caution">
    <text evidence="3">The sequence shown here is derived from an EMBL/GenBank/DDBJ whole genome shotgun (WGS) entry which is preliminary data.</text>
</comment>
<dbReference type="OrthoDB" id="2021158at2759"/>
<feature type="compositionally biased region" description="Low complexity" evidence="1">
    <location>
        <begin position="24"/>
        <end position="56"/>
    </location>
</feature>
<dbReference type="Gene3D" id="1.10.3970.10">
    <property type="entry name" value="BSD domain"/>
    <property type="match status" value="1"/>
</dbReference>
<feature type="region of interest" description="Disordered" evidence="1">
    <location>
        <begin position="407"/>
        <end position="466"/>
    </location>
</feature>
<dbReference type="AlphaFoldDB" id="A0A7J7DTR0"/>
<evidence type="ECO:0000313" key="3">
    <source>
        <dbReference type="EMBL" id="KAF5749683.1"/>
    </source>
</evidence>
<name>A0A7J7DTR0_TRIWF</name>
<dbReference type="InterPro" id="IPR035925">
    <property type="entry name" value="BSD_dom_sf"/>
</dbReference>
<dbReference type="FunCoup" id="A0A7J7DTR0">
    <property type="interactions" value="2725"/>
</dbReference>
<evidence type="ECO:0000256" key="1">
    <source>
        <dbReference type="SAM" id="MobiDB-lite"/>
    </source>
</evidence>
<dbReference type="PANTHER" id="PTHR31923">
    <property type="entry name" value="BSD DOMAIN-CONTAINING PROTEIN"/>
    <property type="match status" value="1"/>
</dbReference>
<dbReference type="InterPro" id="IPR005607">
    <property type="entry name" value="BSD_dom"/>
</dbReference>
<gene>
    <name evidence="3" type="ORF">HS088_TW03G00008</name>
</gene>
<feature type="region of interest" description="Disordered" evidence="1">
    <location>
        <begin position="82"/>
        <end position="105"/>
    </location>
</feature>
<dbReference type="SMART" id="SM00751">
    <property type="entry name" value="BSD"/>
    <property type="match status" value="1"/>
</dbReference>
<keyword evidence="4" id="KW-1185">Reference proteome</keyword>
<organism evidence="3 4">
    <name type="scientific">Tripterygium wilfordii</name>
    <name type="common">Thunder God vine</name>
    <dbReference type="NCBI Taxonomy" id="458696"/>
    <lineage>
        <taxon>Eukaryota</taxon>
        <taxon>Viridiplantae</taxon>
        <taxon>Streptophyta</taxon>
        <taxon>Embryophyta</taxon>
        <taxon>Tracheophyta</taxon>
        <taxon>Spermatophyta</taxon>
        <taxon>Magnoliopsida</taxon>
        <taxon>eudicotyledons</taxon>
        <taxon>Gunneridae</taxon>
        <taxon>Pentapetalae</taxon>
        <taxon>rosids</taxon>
        <taxon>fabids</taxon>
        <taxon>Celastrales</taxon>
        <taxon>Celastraceae</taxon>
        <taxon>Tripterygium</taxon>
    </lineage>
</organism>
<dbReference type="SUPFAM" id="SSF140383">
    <property type="entry name" value="BSD domain-like"/>
    <property type="match status" value="1"/>
</dbReference>
<sequence>MSWLARSIANSLKIDDEDDENDMDNSNSPNPRSESDPNPSINSHPSASSPSSTSTPRGVKEDISELTKTLTRQFWGVTSFLAPPPADKFDRQPEHEERQSPSYPEKAYDEALMAGIRSDFTEIGGKFMSGISKLSNNISVSEITKIASNLLQFGAERELRDEDLVGTDVGVNEEVVAFVRNITMHPEIWLDFPVPDDEDFDDFDMSDAQQEHALTVERLVPRLAALRIELCPGYMSESLFWKIYFILLHPRLNEDDAGLLSTLKIVEARAILSQNSQIRAAAKQKLEESGHESYLTKETADLSVPSYAESAPFMTSGVEAEPSTIAIDFETEKHPVQSTEMQVVDKSVIEEEPKTHVKIQHSPTGSSSGVLDLKFEDDWLEEHSEIIGASGTVQPLTNDDDVSFSDLEEDDGYAPSSYKKEVPGSYSSTKESRDWVQLSSAESVKDVRSVSMKQARSEQVSVHKTDKKEANDWLDIKDVDVM</sequence>
<reference evidence="3 4" key="1">
    <citation type="journal article" date="2020" name="Nat. Commun.">
        <title>Genome of Tripterygium wilfordii and identification of cytochrome P450 involved in triptolide biosynthesis.</title>
        <authorList>
            <person name="Tu L."/>
            <person name="Su P."/>
            <person name="Zhang Z."/>
            <person name="Gao L."/>
            <person name="Wang J."/>
            <person name="Hu T."/>
            <person name="Zhou J."/>
            <person name="Zhang Y."/>
            <person name="Zhao Y."/>
            <person name="Liu Y."/>
            <person name="Song Y."/>
            <person name="Tong Y."/>
            <person name="Lu Y."/>
            <person name="Yang J."/>
            <person name="Xu C."/>
            <person name="Jia M."/>
            <person name="Peters R.J."/>
            <person name="Huang L."/>
            <person name="Gao W."/>
        </authorList>
    </citation>
    <scope>NUCLEOTIDE SEQUENCE [LARGE SCALE GENOMIC DNA]</scope>
    <source>
        <strain evidence="4">cv. XIE 37</strain>
        <tissue evidence="3">Leaf</tissue>
    </source>
</reference>
<accession>A0A7J7DTR0</accession>
<feature type="compositionally biased region" description="Polar residues" evidence="1">
    <location>
        <begin position="451"/>
        <end position="460"/>
    </location>
</feature>
<feature type="domain" description="BSD" evidence="2">
    <location>
        <begin position="200"/>
        <end position="252"/>
    </location>
</feature>
<proteinExistence type="predicted"/>
<dbReference type="InParanoid" id="A0A7J7DTR0"/>
<dbReference type="PANTHER" id="PTHR31923:SF4">
    <property type="entry name" value="BSD DOMAIN-CONTAINING PROTEIN"/>
    <property type="match status" value="1"/>
</dbReference>
<feature type="compositionally biased region" description="Basic and acidic residues" evidence="1">
    <location>
        <begin position="87"/>
        <end position="99"/>
    </location>
</feature>
<feature type="region of interest" description="Disordered" evidence="1">
    <location>
        <begin position="1"/>
        <end position="64"/>
    </location>
</feature>
<dbReference type="Pfam" id="PF03909">
    <property type="entry name" value="BSD"/>
    <property type="match status" value="1"/>
</dbReference>
<dbReference type="EMBL" id="JAAARO010000003">
    <property type="protein sequence ID" value="KAF5749683.1"/>
    <property type="molecule type" value="Genomic_DNA"/>
</dbReference>
<evidence type="ECO:0000313" key="4">
    <source>
        <dbReference type="Proteomes" id="UP000593562"/>
    </source>
</evidence>
<protein>
    <recommendedName>
        <fullName evidence="2">BSD domain-containing protein</fullName>
    </recommendedName>
</protein>